<evidence type="ECO:0000313" key="2">
    <source>
        <dbReference type="EMBL" id="WTU44463.1"/>
    </source>
</evidence>
<keyword evidence="1" id="KW-1133">Transmembrane helix</keyword>
<name>A0AAU2H8L4_9ACTN</name>
<protein>
    <submittedName>
        <fullName evidence="2">Uncharacterized protein</fullName>
    </submittedName>
</protein>
<feature type="transmembrane region" description="Helical" evidence="1">
    <location>
        <begin position="26"/>
        <end position="48"/>
    </location>
</feature>
<sequence>MTDGAKGPEPGPEPTRVARIGLPGALFLYVNAALLCLFGPVMLAFTLFTDSNGTGTLLTGILCTVFCAPLGLAIWGDTLCERENNERLDAVGVAATAEVTGLTDWDDGEDSGVVVALRISTPGCPPFETTWKRSRHPALRVGLRLKAVVDPTSNLFRVEF</sequence>
<dbReference type="EMBL" id="CP108253">
    <property type="protein sequence ID" value="WTU44463.1"/>
    <property type="molecule type" value="Genomic_DNA"/>
</dbReference>
<organism evidence="2">
    <name type="scientific">Streptomyces sp. NBC_00060</name>
    <dbReference type="NCBI Taxonomy" id="2975636"/>
    <lineage>
        <taxon>Bacteria</taxon>
        <taxon>Bacillati</taxon>
        <taxon>Actinomycetota</taxon>
        <taxon>Actinomycetes</taxon>
        <taxon>Kitasatosporales</taxon>
        <taxon>Streptomycetaceae</taxon>
        <taxon>Streptomyces</taxon>
    </lineage>
</organism>
<keyword evidence="1" id="KW-0472">Membrane</keyword>
<proteinExistence type="predicted"/>
<accession>A0AAU2H8L4</accession>
<evidence type="ECO:0000256" key="1">
    <source>
        <dbReference type="SAM" id="Phobius"/>
    </source>
</evidence>
<feature type="transmembrane region" description="Helical" evidence="1">
    <location>
        <begin position="54"/>
        <end position="75"/>
    </location>
</feature>
<reference evidence="2" key="1">
    <citation type="submission" date="2022-10" db="EMBL/GenBank/DDBJ databases">
        <title>The complete genomes of actinobacterial strains from the NBC collection.</title>
        <authorList>
            <person name="Joergensen T.S."/>
            <person name="Alvarez Arevalo M."/>
            <person name="Sterndorff E.B."/>
            <person name="Faurdal D."/>
            <person name="Vuksanovic O."/>
            <person name="Mourched A.-S."/>
            <person name="Charusanti P."/>
            <person name="Shaw S."/>
            <person name="Blin K."/>
            <person name="Weber T."/>
        </authorList>
    </citation>
    <scope>NUCLEOTIDE SEQUENCE</scope>
    <source>
        <strain evidence="2">NBC_00060</strain>
    </source>
</reference>
<dbReference type="AlphaFoldDB" id="A0AAU2H8L4"/>
<gene>
    <name evidence="2" type="ORF">OHV25_35215</name>
</gene>
<keyword evidence="1" id="KW-0812">Transmembrane</keyword>